<reference evidence="5 7" key="1">
    <citation type="journal article" date="2011" name="Stand. Genomic Sci.">
        <title>Draft genome sequence of Caminibacter mediatlanticus strain TB-2, an epsilonproteobacterium isolated from a deep-sea hydrothermal vent.</title>
        <authorList>
            <person name="Giovannelli D."/>
            <person name="Ferriera S."/>
            <person name="Johnson J."/>
            <person name="Kravitz S."/>
            <person name="Perez-Rodriguez I."/>
            <person name="Ricci J."/>
            <person name="O'Brien C."/>
            <person name="Voordeckers J.W."/>
            <person name="Bini E."/>
            <person name="Vetriani C."/>
        </authorList>
    </citation>
    <scope>NUCLEOTIDE SEQUENCE [LARGE SCALE GENOMIC DNA]</scope>
    <source>
        <strain evidence="5 7">TB-2</strain>
    </source>
</reference>
<comment type="subunit">
    <text evidence="4">Part of the 50S ribosomal subunit.</text>
</comment>
<organism evidence="5 7">
    <name type="scientific">Caminibacter mediatlanticus TB-2</name>
    <dbReference type="NCBI Taxonomy" id="391592"/>
    <lineage>
        <taxon>Bacteria</taxon>
        <taxon>Pseudomonadati</taxon>
        <taxon>Campylobacterota</taxon>
        <taxon>Epsilonproteobacteria</taxon>
        <taxon>Nautiliales</taxon>
        <taxon>Nautiliaceae</taxon>
        <taxon>Caminibacter</taxon>
    </lineage>
</organism>
<dbReference type="Pfam" id="PF00572">
    <property type="entry name" value="Ribosomal_L13"/>
    <property type="match status" value="1"/>
</dbReference>
<dbReference type="InterPro" id="IPR005823">
    <property type="entry name" value="Ribosomal_uL13_bac-type"/>
</dbReference>
<dbReference type="GO" id="GO:0003729">
    <property type="term" value="F:mRNA binding"/>
    <property type="evidence" value="ECO:0007669"/>
    <property type="project" value="TreeGrafter"/>
</dbReference>
<dbReference type="EMBL" id="CP040463">
    <property type="protein sequence ID" value="QCT94170.1"/>
    <property type="molecule type" value="Genomic_DNA"/>
</dbReference>
<dbReference type="RefSeq" id="WP_007475009.1">
    <property type="nucleotide sequence ID" value="NZ_ABCJ01000007.1"/>
</dbReference>
<gene>
    <name evidence="4 6" type="primary">rplM</name>
    <name evidence="5" type="ORF">CMTB2_06081</name>
    <name evidence="6" type="ORF">FE773_02955</name>
</gene>
<evidence type="ECO:0000313" key="7">
    <source>
        <dbReference type="Proteomes" id="UP000003288"/>
    </source>
</evidence>
<dbReference type="PANTHER" id="PTHR11545">
    <property type="entry name" value="RIBOSOMAL PROTEIN L13"/>
    <property type="match status" value="1"/>
</dbReference>
<evidence type="ECO:0000256" key="1">
    <source>
        <dbReference type="ARBA" id="ARBA00006227"/>
    </source>
</evidence>
<dbReference type="Proteomes" id="UP000306825">
    <property type="component" value="Chromosome"/>
</dbReference>
<dbReference type="InterPro" id="IPR036899">
    <property type="entry name" value="Ribosomal_uL13_sf"/>
</dbReference>
<dbReference type="GO" id="GO:0017148">
    <property type="term" value="P:negative regulation of translation"/>
    <property type="evidence" value="ECO:0007669"/>
    <property type="project" value="TreeGrafter"/>
</dbReference>
<dbReference type="CDD" id="cd00392">
    <property type="entry name" value="Ribosomal_L13"/>
    <property type="match status" value="1"/>
</dbReference>
<comment type="similarity">
    <text evidence="1 4">Belongs to the universal ribosomal protein uL13 family.</text>
</comment>
<dbReference type="NCBIfam" id="TIGR01066">
    <property type="entry name" value="rplM_bact"/>
    <property type="match status" value="1"/>
</dbReference>
<dbReference type="Proteomes" id="UP000003288">
    <property type="component" value="Unassembled WGS sequence"/>
</dbReference>
<comment type="function">
    <text evidence="4">This protein is one of the early assembly proteins of the 50S ribosomal subunit, although it is not seen to bind rRNA by itself. It is important during the early stages of 50S assembly.</text>
</comment>
<dbReference type="PIRSF" id="PIRSF002181">
    <property type="entry name" value="Ribosomal_L13"/>
    <property type="match status" value="1"/>
</dbReference>
<accession>A0AAI9AGH5</accession>
<reference evidence="6 8" key="2">
    <citation type="submission" date="2019-05" db="EMBL/GenBank/DDBJ databases">
        <title>A comparative analysis of the Nautiliaceae.</title>
        <authorList>
            <person name="Grosche A."/>
            <person name="Smedile F."/>
            <person name="Vetriani C."/>
        </authorList>
    </citation>
    <scope>NUCLEOTIDE SEQUENCE [LARGE SCALE GENOMIC DNA]</scope>
    <source>
        <strain evidence="6 8">TB-2</strain>
    </source>
</reference>
<evidence type="ECO:0000256" key="2">
    <source>
        <dbReference type="ARBA" id="ARBA00022980"/>
    </source>
</evidence>
<protein>
    <recommendedName>
        <fullName evidence="4">Large ribosomal subunit protein uL13</fullName>
    </recommendedName>
</protein>
<name>A0AAI9AGH5_9BACT</name>
<keyword evidence="8" id="KW-1185">Reference proteome</keyword>
<dbReference type="GO" id="GO:0022625">
    <property type="term" value="C:cytosolic large ribosomal subunit"/>
    <property type="evidence" value="ECO:0007669"/>
    <property type="project" value="TreeGrafter"/>
</dbReference>
<evidence type="ECO:0000313" key="6">
    <source>
        <dbReference type="EMBL" id="QCT94170.1"/>
    </source>
</evidence>
<sequence>MKFTKSIRPEDVKRDWILIDAKDKTFGRIITEIATILRGKHKPYYTPHVDCGDYVVVINADKVKFSTSKKLEDKYYKHTGYFGHVKEETVEKLLKNNPEKLFKLATRGMLPKTKLGRKMLKKLKVYAGENHPHTAQVKGN</sequence>
<dbReference type="GO" id="GO:0003735">
    <property type="term" value="F:structural constituent of ribosome"/>
    <property type="evidence" value="ECO:0007669"/>
    <property type="project" value="InterPro"/>
</dbReference>
<dbReference type="SUPFAM" id="SSF52161">
    <property type="entry name" value="Ribosomal protein L13"/>
    <property type="match status" value="1"/>
</dbReference>
<dbReference type="InterPro" id="IPR005822">
    <property type="entry name" value="Ribosomal_uL13"/>
</dbReference>
<dbReference type="EMBL" id="ABCJ01000007">
    <property type="protein sequence ID" value="EDM23243.1"/>
    <property type="molecule type" value="Genomic_DNA"/>
</dbReference>
<dbReference type="PANTHER" id="PTHR11545:SF2">
    <property type="entry name" value="LARGE RIBOSOMAL SUBUNIT PROTEIN UL13M"/>
    <property type="match status" value="1"/>
</dbReference>
<evidence type="ECO:0000256" key="3">
    <source>
        <dbReference type="ARBA" id="ARBA00023274"/>
    </source>
</evidence>
<keyword evidence="3 4" id="KW-0687">Ribonucleoprotein</keyword>
<dbReference type="AlphaFoldDB" id="A0AAI9AGH5"/>
<evidence type="ECO:0000313" key="8">
    <source>
        <dbReference type="Proteomes" id="UP000306825"/>
    </source>
</evidence>
<proteinExistence type="inferred from homology"/>
<dbReference type="HAMAP" id="MF_01366">
    <property type="entry name" value="Ribosomal_uL13"/>
    <property type="match status" value="1"/>
</dbReference>
<evidence type="ECO:0000256" key="4">
    <source>
        <dbReference type="HAMAP-Rule" id="MF_01366"/>
    </source>
</evidence>
<dbReference type="GO" id="GO:0006412">
    <property type="term" value="P:translation"/>
    <property type="evidence" value="ECO:0007669"/>
    <property type="project" value="UniProtKB-UniRule"/>
</dbReference>
<evidence type="ECO:0000313" key="5">
    <source>
        <dbReference type="EMBL" id="EDM23243.1"/>
    </source>
</evidence>
<dbReference type="Gene3D" id="3.90.1180.10">
    <property type="entry name" value="Ribosomal protein L13"/>
    <property type="match status" value="1"/>
</dbReference>
<keyword evidence="2 4" id="KW-0689">Ribosomal protein</keyword>